<accession>A0A239IKD2</accession>
<name>A0A239IKD2_9SPHN</name>
<evidence type="ECO:0000313" key="3">
    <source>
        <dbReference type="Proteomes" id="UP000198339"/>
    </source>
</evidence>
<gene>
    <name evidence="2" type="ORF">SAMN06295955_10831</name>
</gene>
<dbReference type="AlphaFoldDB" id="A0A239IKD2"/>
<dbReference type="RefSeq" id="WP_425442417.1">
    <property type="nucleotide sequence ID" value="NZ_FZPA01000008.1"/>
</dbReference>
<dbReference type="InterPro" id="IPR045465">
    <property type="entry name" value="Trans_reg_dom"/>
</dbReference>
<dbReference type="EMBL" id="FZPA01000008">
    <property type="protein sequence ID" value="SNS93872.1"/>
    <property type="molecule type" value="Genomic_DNA"/>
</dbReference>
<feature type="domain" description="Transcriptional regulator-like" evidence="1">
    <location>
        <begin position="7"/>
        <end position="65"/>
    </location>
</feature>
<reference evidence="2 3" key="1">
    <citation type="submission" date="2017-06" db="EMBL/GenBank/DDBJ databases">
        <authorList>
            <person name="Kim H.J."/>
            <person name="Triplett B.A."/>
        </authorList>
    </citation>
    <scope>NUCLEOTIDE SEQUENCE [LARGE SCALE GENOMIC DNA]</scope>
    <source>
        <strain evidence="2 3">DS15</strain>
    </source>
</reference>
<keyword evidence="3" id="KW-1185">Reference proteome</keyword>
<sequence>MPQHGTWRSASAYDYVEELDPEELAWEFLRRNRQYQAEYQQLTGAARLDASADTGICAKWGLRFRDGPEATRDRCRDLLGGSRRSGDTPLRTAIRIPRL</sequence>
<dbReference type="Pfam" id="PF20109">
    <property type="entry name" value="Trans_reg_dom"/>
    <property type="match status" value="1"/>
</dbReference>
<proteinExistence type="predicted"/>
<evidence type="ECO:0000259" key="1">
    <source>
        <dbReference type="Pfam" id="PF20109"/>
    </source>
</evidence>
<protein>
    <recommendedName>
        <fullName evidence="1">Transcriptional regulator-like domain-containing protein</fullName>
    </recommendedName>
</protein>
<organism evidence="2 3">
    <name type="scientific">Sphingopyxis indica</name>
    <dbReference type="NCBI Taxonomy" id="436663"/>
    <lineage>
        <taxon>Bacteria</taxon>
        <taxon>Pseudomonadati</taxon>
        <taxon>Pseudomonadota</taxon>
        <taxon>Alphaproteobacteria</taxon>
        <taxon>Sphingomonadales</taxon>
        <taxon>Sphingomonadaceae</taxon>
        <taxon>Sphingopyxis</taxon>
    </lineage>
</organism>
<dbReference type="Proteomes" id="UP000198339">
    <property type="component" value="Unassembled WGS sequence"/>
</dbReference>
<evidence type="ECO:0000313" key="2">
    <source>
        <dbReference type="EMBL" id="SNS93872.1"/>
    </source>
</evidence>